<keyword evidence="2" id="KW-1185">Reference proteome</keyword>
<sequence>MEAAASTVLNNLHNLPVATKLYTVPRRNLFPLSFSLTAPRALGLRSGGVRFNGPISCSSSNAHQSPSKQLALLFQVEGVLMDIYCFGNRQAFNAAFRKLGLDCASWTQPVYQDLVKKSFGDEERMLMLYFNRIGWPTSLPTTEKGSFLKRVMREKKTALDDLVISKAIPLRPGVEDFIDDALEKSIPVVMLTACSKIGEEVARTIVGELGSHRVSKVKIIGEEEVKQSLYGQLVLSKGLSSDLGEQLAEEANKAVPAEEVANTPSSQCFENMVAALQAGAEYAETAVKKCIVVAGSHSVVSAAEHIGMVSIAVQSSLTARAEFAGAKAAMDGFGGSDLTVSMVRRMQNL</sequence>
<evidence type="ECO:0008006" key="3">
    <source>
        <dbReference type="Google" id="ProtNLM"/>
    </source>
</evidence>
<dbReference type="Gene3D" id="3.40.50.1000">
    <property type="entry name" value="HAD superfamily/HAD-like"/>
    <property type="match status" value="1"/>
</dbReference>
<evidence type="ECO:0000313" key="1">
    <source>
        <dbReference type="EMBL" id="VFQ59922.1"/>
    </source>
</evidence>
<dbReference type="Proteomes" id="UP000595140">
    <property type="component" value="Unassembled WGS sequence"/>
</dbReference>
<gene>
    <name evidence="1" type="ORF">CCAM_LOCUS1698</name>
</gene>
<dbReference type="InterPro" id="IPR044999">
    <property type="entry name" value="CbbY-like"/>
</dbReference>
<organism evidence="1 2">
    <name type="scientific">Cuscuta campestris</name>
    <dbReference type="NCBI Taxonomy" id="132261"/>
    <lineage>
        <taxon>Eukaryota</taxon>
        <taxon>Viridiplantae</taxon>
        <taxon>Streptophyta</taxon>
        <taxon>Embryophyta</taxon>
        <taxon>Tracheophyta</taxon>
        <taxon>Spermatophyta</taxon>
        <taxon>Magnoliopsida</taxon>
        <taxon>eudicotyledons</taxon>
        <taxon>Gunneridae</taxon>
        <taxon>Pentapetalae</taxon>
        <taxon>asterids</taxon>
        <taxon>lamiids</taxon>
        <taxon>Solanales</taxon>
        <taxon>Convolvulaceae</taxon>
        <taxon>Cuscuteae</taxon>
        <taxon>Cuscuta</taxon>
        <taxon>Cuscuta subgen. Grammica</taxon>
        <taxon>Cuscuta sect. Cleistogrammica</taxon>
    </lineage>
</organism>
<evidence type="ECO:0000313" key="2">
    <source>
        <dbReference type="Proteomes" id="UP000595140"/>
    </source>
</evidence>
<accession>A0A484KCS3</accession>
<dbReference type="Gene3D" id="1.10.150.240">
    <property type="entry name" value="Putative phosphatase, domain 2"/>
    <property type="match status" value="1"/>
</dbReference>
<dbReference type="InterPro" id="IPR036412">
    <property type="entry name" value="HAD-like_sf"/>
</dbReference>
<protein>
    <recommendedName>
        <fullName evidence="3">Haloacid dehalogenase-like hydrolase domain-containing protein</fullName>
    </recommendedName>
</protein>
<dbReference type="GO" id="GO:0016787">
    <property type="term" value="F:hydrolase activity"/>
    <property type="evidence" value="ECO:0007669"/>
    <property type="project" value="InterPro"/>
</dbReference>
<name>A0A484KCS3_9ASTE</name>
<dbReference type="EMBL" id="OOIL02000049">
    <property type="protein sequence ID" value="VFQ59922.1"/>
    <property type="molecule type" value="Genomic_DNA"/>
</dbReference>
<dbReference type="PANTHER" id="PTHR42896">
    <property type="entry name" value="XYLULOSE-1,5-BISPHOSPHATE (XUBP) PHOSPHATASE"/>
    <property type="match status" value="1"/>
</dbReference>
<dbReference type="PANTHER" id="PTHR42896:SF3">
    <property type="entry name" value="PROTEIN, PUTATIVE, EXPRESSED-RELATED"/>
    <property type="match status" value="1"/>
</dbReference>
<dbReference type="InterPro" id="IPR023214">
    <property type="entry name" value="HAD_sf"/>
</dbReference>
<dbReference type="SUPFAM" id="SSF56784">
    <property type="entry name" value="HAD-like"/>
    <property type="match status" value="1"/>
</dbReference>
<proteinExistence type="predicted"/>
<dbReference type="AlphaFoldDB" id="A0A484KCS3"/>
<reference evidence="1 2" key="1">
    <citation type="submission" date="2018-04" db="EMBL/GenBank/DDBJ databases">
        <authorList>
            <person name="Vogel A."/>
        </authorList>
    </citation>
    <scope>NUCLEOTIDE SEQUENCE [LARGE SCALE GENOMIC DNA]</scope>
</reference>
<dbReference type="OrthoDB" id="545219at2759"/>
<dbReference type="InterPro" id="IPR023198">
    <property type="entry name" value="PGP-like_dom2"/>
</dbReference>